<gene>
    <name evidence="2" type="ORF">PHYPA_002195</name>
</gene>
<dbReference type="EMBL" id="ABEU02000002">
    <property type="protein sequence ID" value="PNR59404.1"/>
    <property type="molecule type" value="Genomic_DNA"/>
</dbReference>
<keyword evidence="4" id="KW-1185">Reference proteome</keyword>
<evidence type="ECO:0000313" key="4">
    <source>
        <dbReference type="Proteomes" id="UP000006727"/>
    </source>
</evidence>
<evidence type="ECO:0000256" key="1">
    <source>
        <dbReference type="SAM" id="MobiDB-lite"/>
    </source>
</evidence>
<protein>
    <submittedName>
        <fullName evidence="2 3">Uncharacterized protein</fullName>
    </submittedName>
</protein>
<organism evidence="2">
    <name type="scientific">Physcomitrium patens</name>
    <name type="common">Spreading-leaved earth moss</name>
    <name type="synonym">Physcomitrella patens</name>
    <dbReference type="NCBI Taxonomy" id="3218"/>
    <lineage>
        <taxon>Eukaryota</taxon>
        <taxon>Viridiplantae</taxon>
        <taxon>Streptophyta</taxon>
        <taxon>Embryophyta</taxon>
        <taxon>Bryophyta</taxon>
        <taxon>Bryophytina</taxon>
        <taxon>Bryopsida</taxon>
        <taxon>Funariidae</taxon>
        <taxon>Funariales</taxon>
        <taxon>Funariaceae</taxon>
        <taxon>Physcomitrium</taxon>
    </lineage>
</organism>
<dbReference type="Gramene" id="Pp3c2_4290V3.1">
    <property type="protein sequence ID" value="Pp3c2_4290V3.1"/>
    <property type="gene ID" value="Pp3c2_4290"/>
</dbReference>
<dbReference type="EnsemblPlants" id="Pp3c2_4290V3.1">
    <property type="protein sequence ID" value="Pp3c2_4290V3.1"/>
    <property type="gene ID" value="Pp3c2_4290"/>
</dbReference>
<name>A0A2K1L056_PHYPA</name>
<reference evidence="2 4" key="2">
    <citation type="journal article" date="2018" name="Plant J.">
        <title>The Physcomitrella patens chromosome-scale assembly reveals moss genome structure and evolution.</title>
        <authorList>
            <person name="Lang D."/>
            <person name="Ullrich K.K."/>
            <person name="Murat F."/>
            <person name="Fuchs J."/>
            <person name="Jenkins J."/>
            <person name="Haas F.B."/>
            <person name="Piednoel M."/>
            <person name="Gundlach H."/>
            <person name="Van Bel M."/>
            <person name="Meyberg R."/>
            <person name="Vives C."/>
            <person name="Morata J."/>
            <person name="Symeonidi A."/>
            <person name="Hiss M."/>
            <person name="Muchero W."/>
            <person name="Kamisugi Y."/>
            <person name="Saleh O."/>
            <person name="Blanc G."/>
            <person name="Decker E.L."/>
            <person name="van Gessel N."/>
            <person name="Grimwood J."/>
            <person name="Hayes R.D."/>
            <person name="Graham S.W."/>
            <person name="Gunter L.E."/>
            <person name="McDaniel S.F."/>
            <person name="Hoernstein S.N.W."/>
            <person name="Larsson A."/>
            <person name="Li F.W."/>
            <person name="Perroud P.F."/>
            <person name="Phillips J."/>
            <person name="Ranjan P."/>
            <person name="Rokshar D.S."/>
            <person name="Rothfels C.J."/>
            <person name="Schneider L."/>
            <person name="Shu S."/>
            <person name="Stevenson D.W."/>
            <person name="Thummler F."/>
            <person name="Tillich M."/>
            <person name="Villarreal Aguilar J.C."/>
            <person name="Widiez T."/>
            <person name="Wong G.K."/>
            <person name="Wymore A."/>
            <person name="Zhang Y."/>
            <person name="Zimmer A.D."/>
            <person name="Quatrano R.S."/>
            <person name="Mayer K.F.X."/>
            <person name="Goodstein D."/>
            <person name="Casacuberta J.M."/>
            <person name="Vandepoele K."/>
            <person name="Reski R."/>
            <person name="Cuming A.C."/>
            <person name="Tuskan G.A."/>
            <person name="Maumus F."/>
            <person name="Salse J."/>
            <person name="Schmutz J."/>
            <person name="Rensing S.A."/>
        </authorList>
    </citation>
    <scope>NUCLEOTIDE SEQUENCE [LARGE SCALE GENOMIC DNA]</scope>
    <source>
        <strain evidence="3 4">cv. Gransden 2004</strain>
    </source>
</reference>
<evidence type="ECO:0000313" key="2">
    <source>
        <dbReference type="EMBL" id="PNR59404.1"/>
    </source>
</evidence>
<dbReference type="Gramene" id="Pp3c2_4291V3.1">
    <property type="protein sequence ID" value="Pp3c2_4291V3.1"/>
    <property type="gene ID" value="Pp3c2_4291"/>
</dbReference>
<dbReference type="EnsemblPlants" id="Pp3c2_4291V3.1">
    <property type="protein sequence ID" value="Pp3c2_4291V3.1"/>
    <property type="gene ID" value="Pp3c2_4291"/>
</dbReference>
<feature type="region of interest" description="Disordered" evidence="1">
    <location>
        <begin position="1"/>
        <end position="22"/>
    </location>
</feature>
<dbReference type="PaxDb" id="3218-PP1S7_215V6.1"/>
<accession>A0A2K1L056</accession>
<proteinExistence type="predicted"/>
<dbReference type="AlphaFoldDB" id="A0A2K1L056"/>
<reference evidence="2 4" key="1">
    <citation type="journal article" date="2008" name="Science">
        <title>The Physcomitrella genome reveals evolutionary insights into the conquest of land by plants.</title>
        <authorList>
            <person name="Rensing S."/>
            <person name="Lang D."/>
            <person name="Zimmer A."/>
            <person name="Terry A."/>
            <person name="Salamov A."/>
            <person name="Shapiro H."/>
            <person name="Nishiyama T."/>
            <person name="Perroud P.-F."/>
            <person name="Lindquist E."/>
            <person name="Kamisugi Y."/>
            <person name="Tanahashi T."/>
            <person name="Sakakibara K."/>
            <person name="Fujita T."/>
            <person name="Oishi K."/>
            <person name="Shin-I T."/>
            <person name="Kuroki Y."/>
            <person name="Toyoda A."/>
            <person name="Suzuki Y."/>
            <person name="Hashimoto A."/>
            <person name="Yamaguchi K."/>
            <person name="Sugano A."/>
            <person name="Kohara Y."/>
            <person name="Fujiyama A."/>
            <person name="Anterola A."/>
            <person name="Aoki S."/>
            <person name="Ashton N."/>
            <person name="Barbazuk W.B."/>
            <person name="Barker E."/>
            <person name="Bennetzen J."/>
            <person name="Bezanilla M."/>
            <person name="Blankenship R."/>
            <person name="Cho S.H."/>
            <person name="Dutcher S."/>
            <person name="Estelle M."/>
            <person name="Fawcett J.A."/>
            <person name="Gundlach H."/>
            <person name="Hanada K."/>
            <person name="Heyl A."/>
            <person name="Hicks K.A."/>
            <person name="Hugh J."/>
            <person name="Lohr M."/>
            <person name="Mayer K."/>
            <person name="Melkozernov A."/>
            <person name="Murata T."/>
            <person name="Nelson D."/>
            <person name="Pils B."/>
            <person name="Prigge M."/>
            <person name="Reiss B."/>
            <person name="Renner T."/>
            <person name="Rombauts S."/>
            <person name="Rushton P."/>
            <person name="Sanderfoot A."/>
            <person name="Schween G."/>
            <person name="Shiu S.-H."/>
            <person name="Stueber K."/>
            <person name="Theodoulou F.L."/>
            <person name="Tu H."/>
            <person name="Van de Peer Y."/>
            <person name="Verrier P.J."/>
            <person name="Waters E."/>
            <person name="Wood A."/>
            <person name="Yang L."/>
            <person name="Cove D."/>
            <person name="Cuming A."/>
            <person name="Hasebe M."/>
            <person name="Lucas S."/>
            <person name="Mishler D.B."/>
            <person name="Reski R."/>
            <person name="Grigoriev I."/>
            <person name="Quatrano R.S."/>
            <person name="Boore J.L."/>
        </authorList>
    </citation>
    <scope>NUCLEOTIDE SEQUENCE [LARGE SCALE GENOMIC DNA]</scope>
    <source>
        <strain evidence="3 4">cv. Gransden 2004</strain>
    </source>
</reference>
<evidence type="ECO:0000313" key="3">
    <source>
        <dbReference type="EnsemblPlants" id="Pp3c2_4290V3.1"/>
    </source>
</evidence>
<reference evidence="3" key="3">
    <citation type="submission" date="2020-12" db="UniProtKB">
        <authorList>
            <consortium name="EnsemblPlants"/>
        </authorList>
    </citation>
    <scope>IDENTIFICATION</scope>
</reference>
<sequence>MEQQQRRFIPPPAVGPRAPAARDVSYEEKLFPSYGDGEAINCRLGHAVGPTWLRPLTSGERTFNASDRVAPLACADHEARRPFSASSLEKPNLPWHNSLSESTIGVVRFQCEDRERG</sequence>
<dbReference type="InParanoid" id="A0A2K1L056"/>
<dbReference type="Proteomes" id="UP000006727">
    <property type="component" value="Chromosome 2"/>
</dbReference>